<reference evidence="1 2" key="1">
    <citation type="submission" date="2018-01" db="EMBL/GenBank/DDBJ databases">
        <title>Genomic Encyclopedia of Type Strains, Phase III (KMG-III): the genomes of soil and plant-associated and newly described type strains.</title>
        <authorList>
            <person name="Whitman W."/>
        </authorList>
    </citation>
    <scope>NUCLEOTIDE SEQUENCE [LARGE SCALE GENOMIC DNA]</scope>
    <source>
        <strain evidence="1 2">1131</strain>
    </source>
</reference>
<evidence type="ECO:0000313" key="2">
    <source>
        <dbReference type="Proteomes" id="UP000236919"/>
    </source>
</evidence>
<dbReference type="Proteomes" id="UP000236919">
    <property type="component" value="Unassembled WGS sequence"/>
</dbReference>
<protein>
    <submittedName>
        <fullName evidence="1">Alpha-D-ribose 1-methylphosphonate 5-triphosphate synthase subunit PhnG</fullName>
    </submittedName>
</protein>
<gene>
    <name evidence="1" type="ORF">CYD53_12372</name>
</gene>
<keyword evidence="2" id="KW-1185">Reference proteome</keyword>
<name>A0A2S4LWB5_9HYPH</name>
<proteinExistence type="predicted"/>
<sequence>MMMTDTDPGKTAARETTVRQRWLAILARASRSEIETLVGAALPTHEILKAPETGTVMVEGRAGGAGRRFNLGEATVTRCVVRLENGAMGFSYALGRDGRKARLAAILDARLQSEDADGALLAEVTQLAAAQAAARDLASRKAAATKVDFFTLVRGA</sequence>
<dbReference type="EMBL" id="PQFZ01000023">
    <property type="protein sequence ID" value="POR46675.1"/>
    <property type="molecule type" value="Genomic_DNA"/>
</dbReference>
<accession>A0A2S4LWB5</accession>
<evidence type="ECO:0000313" key="1">
    <source>
        <dbReference type="EMBL" id="POR46675.1"/>
    </source>
</evidence>
<comment type="caution">
    <text evidence="1">The sequence shown here is derived from an EMBL/GenBank/DDBJ whole genome shotgun (WGS) entry which is preliminary data.</text>
</comment>
<dbReference type="GO" id="GO:0019634">
    <property type="term" value="P:organic phosphonate metabolic process"/>
    <property type="evidence" value="ECO:0007669"/>
    <property type="project" value="InterPro"/>
</dbReference>
<dbReference type="Pfam" id="PF06754">
    <property type="entry name" value="PhnG"/>
    <property type="match status" value="1"/>
</dbReference>
<dbReference type="AlphaFoldDB" id="A0A2S4LWB5"/>
<dbReference type="GO" id="GO:0015716">
    <property type="term" value="P:organic phosphonate transport"/>
    <property type="evidence" value="ECO:0007669"/>
    <property type="project" value="InterPro"/>
</dbReference>
<dbReference type="NCBIfam" id="TIGR03293">
    <property type="entry name" value="PhnG_redo"/>
    <property type="match status" value="1"/>
</dbReference>
<dbReference type="InterPro" id="IPR009609">
    <property type="entry name" value="Phosphonate_metab_PhnG"/>
</dbReference>
<organism evidence="1 2">
    <name type="scientific">Bosea psychrotolerans</name>
    <dbReference type="NCBI Taxonomy" id="1871628"/>
    <lineage>
        <taxon>Bacteria</taxon>
        <taxon>Pseudomonadati</taxon>
        <taxon>Pseudomonadota</taxon>
        <taxon>Alphaproteobacteria</taxon>
        <taxon>Hyphomicrobiales</taxon>
        <taxon>Boseaceae</taxon>
        <taxon>Bosea</taxon>
    </lineage>
</organism>